<dbReference type="Gene3D" id="3.30.450.20">
    <property type="entry name" value="PAS domain"/>
    <property type="match status" value="1"/>
</dbReference>
<gene>
    <name evidence="10" type="ORF">BCR35DRAFT_301169</name>
</gene>
<evidence type="ECO:0000256" key="3">
    <source>
        <dbReference type="ARBA" id="ARBA00022553"/>
    </source>
</evidence>
<sequence length="1673" mass="182731">MNRSLHASSRQDADDDIDSVGTESDDDWTPRYDANGFAGSARTEEPPIRSGGGAPVELEKPAIGGEDFLAVRTVMDEYDWDNSVLGPRASWSESLVHAFNIILGSEFPAALYLDREAMLVCWNDRFGQLVVPTKHPHLWGHPLAEVFPELLDIRDTLRGVFEEQKSFRAAGYPAFLEDPDGFTQELYYDFTLSPLLDRNGNCVAVFNICVDVSQQILLQRRMQTLSNIAVTSARAQSVEGVCHSFTRSAKSTDLPWLALYVRESSDNRSDHDLTDQLEGIGQARSLGRHKAKRRTFRLAATSFDEGLVRSGGGSDEDPSSHSGSTLHEDRFVPGESARNLPSWLPSLPDSVRLTSRFRDRQGSDFSTVSTPGSTSSSTFSSGGSTMSDSSSAWPFVDLSANEPYLVVSTPSDTNPLAQSLLFAITTQSPTTGRRTLLGVLVCGLNEMRKLDDEYLGFFKSVVQQLETGIINGSAREEDRRTAEALTRLNYERVQFFQSTAHELRTPLTLMLGPLEELVRGHTQALSRPSPPLSRPSPPLHSPNSSASSISSLSSTSTAPPPAVAQTLSRLSLITRNSRRLLKLVNSILRFASVEAGKLETHFTRQRTFGLLTRQLVECFEPMAAQTGVELRMERGLVKLGEGKREREETALDRATEEGWKEDVYVDTDLWEQIIFNLLSNSFKHCWKGAVTCSLYDAVEDGKDGVRLDIADTGVGISKMHLGSVFERFYRGDNSQSRSTEGTGIGLSLVKELVRLHGGHVGVASEVDVGSTFHVWLPRGLDHLPHDRISALADPGSREAQDYAESIGGPTRHDGEAVTRSALDKWNKKARGVGTDDILEQMETWANAREWETTNESPSMDIPDPSTAPQDILDGPTPLAVPSNLAADSYFPLVNHATDLDQTMSSASSPTQERTSSPPRTTGVKRKLGESTSRPPSAKREPPFQDETGSRDGVSSWYSRPRLSTPSHSFREEDEEIAARRTFGLPSIDASDRPLILHCEDNHDMVEWVGTILRTDYDVVVARNGKEALVLLETVTPDLVLSDVMMPRVDGLSLVKQIRKHPRLAQIPCILLSARSSLEDAVQALDAGATDYLTKPFNVNDLLARCRVHIRLHRLRLQTAEHEAELILQRAQVEAKNKLLALVGHELRTPLSSVLGAVELLRTPGTTLASHGELLDTISDGAGALQVRIEQLLDVADADSGRPNFASASFDLDPLLTTTLAKYSTLAAQKGLALFSIAGRLPSKIITDQRRLASVLDSLLSNAVKFSNKGEVVLRVWLEDADGEELDGHERAQERGDLVLCFAVSDAGPGVSEELAQKIFQPFQLADSTSTRSHGGSGLGLALALHSTQLAGGQIGVESSVGVGSTFRCRWPVQLPEDVPTAPLRDHNPTIAVLTSRLTLAHSIECTASMYGWDSLGRFGDFDSALVARNAYEGADPLLFFIDQQLLIDHPSAAKTFLSRTSPHTGMSPSIGGHGPAYAIVLDSTPAGDKLSPEIRFHGQVAAPCHRTQVFSAVTDVINKRRRPSVEHKIDSLKSSAAKEPSPFPRGRILIAEDNKINAKLLVRQLKSLGFAADEAEHGLRVLDLIEAQSTMSAEPYVGVLMDLDMPVCDGFESTARVRALGGRFEELPIIAVTAGASLGYRDRCLGAGFNDFVSKPVSIDQLTVLLQRNGLYD</sequence>
<dbReference type="SMART" id="SM00388">
    <property type="entry name" value="HisKA"/>
    <property type="match status" value="2"/>
</dbReference>
<dbReference type="CDD" id="cd00075">
    <property type="entry name" value="HATPase"/>
    <property type="match status" value="1"/>
</dbReference>
<dbReference type="Proteomes" id="UP000193467">
    <property type="component" value="Unassembled WGS sequence"/>
</dbReference>
<dbReference type="Gene3D" id="1.10.287.130">
    <property type="match status" value="2"/>
</dbReference>
<dbReference type="PANTHER" id="PTHR43047:SF72">
    <property type="entry name" value="OSMOSENSING HISTIDINE PROTEIN KINASE SLN1"/>
    <property type="match status" value="1"/>
</dbReference>
<dbReference type="CDD" id="cd17546">
    <property type="entry name" value="REC_hyHK_CKI1_RcsC-like"/>
    <property type="match status" value="1"/>
</dbReference>
<feature type="domain" description="Histidine kinase" evidence="8">
    <location>
        <begin position="1141"/>
        <end position="1374"/>
    </location>
</feature>
<dbReference type="Pfam" id="PF00072">
    <property type="entry name" value="Response_reg"/>
    <property type="match status" value="2"/>
</dbReference>
<keyword evidence="4" id="KW-0808">Transferase</keyword>
<dbReference type="Gene3D" id="3.40.50.2300">
    <property type="match status" value="2"/>
</dbReference>
<dbReference type="GO" id="GO:0009927">
    <property type="term" value="F:histidine phosphotransfer kinase activity"/>
    <property type="evidence" value="ECO:0007669"/>
    <property type="project" value="TreeGrafter"/>
</dbReference>
<dbReference type="EC" id="2.7.13.3" evidence="2"/>
<feature type="compositionally biased region" description="Acidic residues" evidence="7">
    <location>
        <begin position="13"/>
        <end position="27"/>
    </location>
</feature>
<dbReference type="SUPFAM" id="SSF52172">
    <property type="entry name" value="CheY-like"/>
    <property type="match status" value="2"/>
</dbReference>
<dbReference type="SUPFAM" id="SSF47384">
    <property type="entry name" value="Homodimeric domain of signal transducing histidine kinase"/>
    <property type="match status" value="2"/>
</dbReference>
<feature type="region of interest" description="Disordered" evidence="7">
    <location>
        <begin position="520"/>
        <end position="561"/>
    </location>
</feature>
<evidence type="ECO:0000259" key="8">
    <source>
        <dbReference type="PROSITE" id="PS50109"/>
    </source>
</evidence>
<feature type="compositionally biased region" description="Low complexity" evidence="7">
    <location>
        <begin position="541"/>
        <end position="557"/>
    </location>
</feature>
<dbReference type="InterPro" id="IPR011006">
    <property type="entry name" value="CheY-like_superfamily"/>
</dbReference>
<dbReference type="InterPro" id="IPR003661">
    <property type="entry name" value="HisK_dim/P_dom"/>
</dbReference>
<dbReference type="CDD" id="cd17574">
    <property type="entry name" value="REC_OmpR"/>
    <property type="match status" value="1"/>
</dbReference>
<dbReference type="InParanoid" id="A0A1Y2FXM8"/>
<feature type="domain" description="Response regulatory" evidence="9">
    <location>
        <begin position="994"/>
        <end position="1109"/>
    </location>
</feature>
<keyword evidence="5" id="KW-0418">Kinase</keyword>
<comment type="catalytic activity">
    <reaction evidence="1">
        <text>ATP + protein L-histidine = ADP + protein N-phospho-L-histidine.</text>
        <dbReference type="EC" id="2.7.13.3"/>
    </reaction>
</comment>
<dbReference type="Pfam" id="PF00512">
    <property type="entry name" value="HisKA"/>
    <property type="match status" value="1"/>
</dbReference>
<evidence type="ECO:0000256" key="7">
    <source>
        <dbReference type="SAM" id="MobiDB-lite"/>
    </source>
</evidence>
<dbReference type="OrthoDB" id="60033at2759"/>
<feature type="modified residue" description="4-aspartylphosphate" evidence="6">
    <location>
        <position position="1042"/>
    </location>
</feature>
<feature type="compositionally biased region" description="Polar residues" evidence="7">
    <location>
        <begin position="902"/>
        <end position="919"/>
    </location>
</feature>
<dbReference type="InterPro" id="IPR003594">
    <property type="entry name" value="HATPase_dom"/>
</dbReference>
<dbReference type="PROSITE" id="PS50109">
    <property type="entry name" value="HIS_KIN"/>
    <property type="match status" value="2"/>
</dbReference>
<feature type="region of interest" description="Disordered" evidence="7">
    <location>
        <begin position="307"/>
        <end position="331"/>
    </location>
</feature>
<reference evidence="10 11" key="1">
    <citation type="submission" date="2016-07" db="EMBL/GenBank/DDBJ databases">
        <title>Pervasive Adenine N6-methylation of Active Genes in Fungi.</title>
        <authorList>
            <consortium name="DOE Joint Genome Institute"/>
            <person name="Mondo S.J."/>
            <person name="Dannebaum R.O."/>
            <person name="Kuo R.C."/>
            <person name="Labutti K."/>
            <person name="Haridas S."/>
            <person name="Kuo A."/>
            <person name="Salamov A."/>
            <person name="Ahrendt S.R."/>
            <person name="Lipzen A."/>
            <person name="Sullivan W."/>
            <person name="Andreopoulos W.B."/>
            <person name="Clum A."/>
            <person name="Lindquist E."/>
            <person name="Daum C."/>
            <person name="Ramamoorthy G.K."/>
            <person name="Gryganskyi A."/>
            <person name="Culley D."/>
            <person name="Magnuson J.K."/>
            <person name="James T.Y."/>
            <person name="O'Malley M.A."/>
            <person name="Stajich J.E."/>
            <person name="Spatafora J.W."/>
            <person name="Visel A."/>
            <person name="Grigoriev I.V."/>
        </authorList>
    </citation>
    <scope>NUCLEOTIDE SEQUENCE [LARGE SCALE GENOMIC DNA]</scope>
    <source>
        <strain evidence="10 11">62-1032</strain>
    </source>
</reference>
<name>A0A1Y2FXM8_9BASI</name>
<feature type="compositionally biased region" description="Polar residues" evidence="7">
    <location>
        <begin position="1"/>
        <end position="10"/>
    </location>
</feature>
<feature type="region of interest" description="Disordered" evidence="7">
    <location>
        <begin position="902"/>
        <end position="974"/>
    </location>
</feature>
<dbReference type="PROSITE" id="PS50110">
    <property type="entry name" value="RESPONSE_REGULATORY"/>
    <property type="match status" value="2"/>
</dbReference>
<feature type="region of interest" description="Disordered" evidence="7">
    <location>
        <begin position="1"/>
        <end position="57"/>
    </location>
</feature>
<dbReference type="InterPro" id="IPR036890">
    <property type="entry name" value="HATPase_C_sf"/>
</dbReference>
<dbReference type="SUPFAM" id="SSF55874">
    <property type="entry name" value="ATPase domain of HSP90 chaperone/DNA topoisomerase II/histidine kinase"/>
    <property type="match status" value="2"/>
</dbReference>
<comment type="caution">
    <text evidence="10">The sequence shown here is derived from an EMBL/GenBank/DDBJ whole genome shotgun (WGS) entry which is preliminary data.</text>
</comment>
<evidence type="ECO:0000259" key="9">
    <source>
        <dbReference type="PROSITE" id="PS50110"/>
    </source>
</evidence>
<evidence type="ECO:0000256" key="5">
    <source>
        <dbReference type="ARBA" id="ARBA00022777"/>
    </source>
</evidence>
<organism evidence="10 11">
    <name type="scientific">Leucosporidium creatinivorum</name>
    <dbReference type="NCBI Taxonomy" id="106004"/>
    <lineage>
        <taxon>Eukaryota</taxon>
        <taxon>Fungi</taxon>
        <taxon>Dikarya</taxon>
        <taxon>Basidiomycota</taxon>
        <taxon>Pucciniomycotina</taxon>
        <taxon>Microbotryomycetes</taxon>
        <taxon>Leucosporidiales</taxon>
        <taxon>Leucosporidium</taxon>
    </lineage>
</organism>
<feature type="compositionally biased region" description="Low complexity" evidence="7">
    <location>
        <begin position="366"/>
        <end position="385"/>
    </location>
</feature>
<dbReference type="InterPro" id="IPR036097">
    <property type="entry name" value="HisK_dim/P_sf"/>
</dbReference>
<keyword evidence="11" id="KW-1185">Reference proteome</keyword>
<accession>A0A1Y2FXM8</accession>
<evidence type="ECO:0000256" key="2">
    <source>
        <dbReference type="ARBA" id="ARBA00012438"/>
    </source>
</evidence>
<dbReference type="SMART" id="SM00387">
    <property type="entry name" value="HATPase_c"/>
    <property type="match status" value="2"/>
</dbReference>
<dbReference type="InterPro" id="IPR005467">
    <property type="entry name" value="His_kinase_dom"/>
</dbReference>
<feature type="region of interest" description="Disordered" evidence="7">
    <location>
        <begin position="362"/>
        <end position="385"/>
    </location>
</feature>
<dbReference type="CDD" id="cd16922">
    <property type="entry name" value="HATPase_EvgS-ArcB-TorS-like"/>
    <property type="match status" value="1"/>
</dbReference>
<dbReference type="Pfam" id="PF02518">
    <property type="entry name" value="HATPase_c"/>
    <property type="match status" value="2"/>
</dbReference>
<evidence type="ECO:0000256" key="1">
    <source>
        <dbReference type="ARBA" id="ARBA00000085"/>
    </source>
</evidence>
<dbReference type="PANTHER" id="PTHR43047">
    <property type="entry name" value="TWO-COMPONENT HISTIDINE PROTEIN KINASE"/>
    <property type="match status" value="1"/>
</dbReference>
<dbReference type="PRINTS" id="PR00344">
    <property type="entry name" value="BCTRLSENSOR"/>
</dbReference>
<evidence type="ECO:0000313" key="11">
    <source>
        <dbReference type="Proteomes" id="UP000193467"/>
    </source>
</evidence>
<feature type="compositionally biased region" description="Polar residues" evidence="7">
    <location>
        <begin position="955"/>
        <end position="967"/>
    </location>
</feature>
<dbReference type="SMART" id="SM00448">
    <property type="entry name" value="REC"/>
    <property type="match status" value="2"/>
</dbReference>
<dbReference type="GO" id="GO:0000155">
    <property type="term" value="F:phosphorelay sensor kinase activity"/>
    <property type="evidence" value="ECO:0007669"/>
    <property type="project" value="InterPro"/>
</dbReference>
<evidence type="ECO:0000256" key="4">
    <source>
        <dbReference type="ARBA" id="ARBA00022679"/>
    </source>
</evidence>
<evidence type="ECO:0000256" key="6">
    <source>
        <dbReference type="PROSITE-ProRule" id="PRU00169"/>
    </source>
</evidence>
<dbReference type="CDD" id="cd00082">
    <property type="entry name" value="HisKA"/>
    <property type="match status" value="2"/>
</dbReference>
<feature type="modified residue" description="4-aspartylphosphate" evidence="6">
    <location>
        <position position="1602"/>
    </location>
</feature>
<dbReference type="EMBL" id="MCGR01000008">
    <property type="protein sequence ID" value="ORY88822.1"/>
    <property type="molecule type" value="Genomic_DNA"/>
</dbReference>
<proteinExistence type="predicted"/>
<keyword evidence="3 6" id="KW-0597">Phosphoprotein</keyword>
<dbReference type="STRING" id="106004.A0A1Y2FXM8"/>
<dbReference type="InterPro" id="IPR004358">
    <property type="entry name" value="Sig_transdc_His_kin-like_C"/>
</dbReference>
<feature type="region of interest" description="Disordered" evidence="7">
    <location>
        <begin position="850"/>
        <end position="879"/>
    </location>
</feature>
<dbReference type="GO" id="GO:0005886">
    <property type="term" value="C:plasma membrane"/>
    <property type="evidence" value="ECO:0007669"/>
    <property type="project" value="TreeGrafter"/>
</dbReference>
<feature type="domain" description="Histidine kinase" evidence="8">
    <location>
        <begin position="498"/>
        <end position="780"/>
    </location>
</feature>
<protein>
    <recommendedName>
        <fullName evidence="2">histidine kinase</fullName>
        <ecNumber evidence="2">2.7.13.3</ecNumber>
    </recommendedName>
</protein>
<dbReference type="Gene3D" id="3.30.565.10">
    <property type="entry name" value="Histidine kinase-like ATPase, C-terminal domain"/>
    <property type="match status" value="2"/>
</dbReference>
<feature type="compositionally biased region" description="Pro residues" evidence="7">
    <location>
        <begin position="528"/>
        <end position="540"/>
    </location>
</feature>
<evidence type="ECO:0000313" key="10">
    <source>
        <dbReference type="EMBL" id="ORY88822.1"/>
    </source>
</evidence>
<dbReference type="InterPro" id="IPR001789">
    <property type="entry name" value="Sig_transdc_resp-reg_receiver"/>
</dbReference>
<feature type="domain" description="Response regulatory" evidence="9">
    <location>
        <begin position="1547"/>
        <end position="1670"/>
    </location>
</feature>